<dbReference type="CDD" id="cd00037">
    <property type="entry name" value="CLECT"/>
    <property type="match status" value="1"/>
</dbReference>
<keyword evidence="1" id="KW-1015">Disulfide bond</keyword>
<evidence type="ECO:0000313" key="4">
    <source>
        <dbReference type="Proteomes" id="UP001432027"/>
    </source>
</evidence>
<keyword evidence="4" id="KW-1185">Reference proteome</keyword>
<name>A0AAV5T7W4_9BILA</name>
<dbReference type="SUPFAM" id="SSF56436">
    <property type="entry name" value="C-type lectin-like"/>
    <property type="match status" value="1"/>
</dbReference>
<protein>
    <recommendedName>
        <fullName evidence="2">C-type lectin domain-containing protein</fullName>
    </recommendedName>
</protein>
<dbReference type="InterPro" id="IPR016186">
    <property type="entry name" value="C-type_lectin-like/link_sf"/>
</dbReference>
<dbReference type="PANTHER" id="PTHR22991:SF40">
    <property type="entry name" value="PROTEIN CBG13490"/>
    <property type="match status" value="1"/>
</dbReference>
<evidence type="ECO:0000313" key="3">
    <source>
        <dbReference type="EMBL" id="GMS91323.1"/>
    </source>
</evidence>
<evidence type="ECO:0000259" key="2">
    <source>
        <dbReference type="PROSITE" id="PS50041"/>
    </source>
</evidence>
<feature type="domain" description="C-type lectin" evidence="2">
    <location>
        <begin position="1"/>
        <end position="88"/>
    </location>
</feature>
<gene>
    <name evidence="3" type="ORF">PENTCL1PPCAC_13498</name>
</gene>
<accession>A0AAV5T7W4</accession>
<dbReference type="InterPro" id="IPR050976">
    <property type="entry name" value="Snaclec"/>
</dbReference>
<dbReference type="Proteomes" id="UP001432027">
    <property type="component" value="Unassembled WGS sequence"/>
</dbReference>
<dbReference type="InterPro" id="IPR016187">
    <property type="entry name" value="CTDL_fold"/>
</dbReference>
<sequence>AETWQEAQMNCKKLGTNLASIHNQQENSFVRRLAVSKGAVNGVFLGATISGKWKDFGWVDGSDWDYENFHHDFPAAGFGDCLAMDTST</sequence>
<dbReference type="PANTHER" id="PTHR22991">
    <property type="entry name" value="PROTEIN CBG13490"/>
    <property type="match status" value="1"/>
</dbReference>
<evidence type="ECO:0000256" key="1">
    <source>
        <dbReference type="ARBA" id="ARBA00023157"/>
    </source>
</evidence>
<feature type="non-terminal residue" evidence="3">
    <location>
        <position position="88"/>
    </location>
</feature>
<proteinExistence type="predicted"/>
<dbReference type="EMBL" id="BTSX01000003">
    <property type="protein sequence ID" value="GMS91323.1"/>
    <property type="molecule type" value="Genomic_DNA"/>
</dbReference>
<organism evidence="3 4">
    <name type="scientific">Pristionchus entomophagus</name>
    <dbReference type="NCBI Taxonomy" id="358040"/>
    <lineage>
        <taxon>Eukaryota</taxon>
        <taxon>Metazoa</taxon>
        <taxon>Ecdysozoa</taxon>
        <taxon>Nematoda</taxon>
        <taxon>Chromadorea</taxon>
        <taxon>Rhabditida</taxon>
        <taxon>Rhabditina</taxon>
        <taxon>Diplogasteromorpha</taxon>
        <taxon>Diplogasteroidea</taxon>
        <taxon>Neodiplogasteridae</taxon>
        <taxon>Pristionchus</taxon>
    </lineage>
</organism>
<dbReference type="AlphaFoldDB" id="A0AAV5T7W4"/>
<dbReference type="Gene3D" id="3.10.100.10">
    <property type="entry name" value="Mannose-Binding Protein A, subunit A"/>
    <property type="match status" value="1"/>
</dbReference>
<reference evidence="3" key="1">
    <citation type="submission" date="2023-10" db="EMBL/GenBank/DDBJ databases">
        <title>Genome assembly of Pristionchus species.</title>
        <authorList>
            <person name="Yoshida K."/>
            <person name="Sommer R.J."/>
        </authorList>
    </citation>
    <scope>NUCLEOTIDE SEQUENCE</scope>
    <source>
        <strain evidence="3">RS0144</strain>
    </source>
</reference>
<comment type="caution">
    <text evidence="3">The sequence shown here is derived from an EMBL/GenBank/DDBJ whole genome shotgun (WGS) entry which is preliminary data.</text>
</comment>
<dbReference type="InterPro" id="IPR001304">
    <property type="entry name" value="C-type_lectin-like"/>
</dbReference>
<dbReference type="Pfam" id="PF00059">
    <property type="entry name" value="Lectin_C"/>
    <property type="match status" value="1"/>
</dbReference>
<feature type="non-terminal residue" evidence="3">
    <location>
        <position position="1"/>
    </location>
</feature>
<dbReference type="PROSITE" id="PS50041">
    <property type="entry name" value="C_TYPE_LECTIN_2"/>
    <property type="match status" value="1"/>
</dbReference>